<keyword evidence="1" id="KW-0175">Coiled coil</keyword>
<protein>
    <submittedName>
        <fullName evidence="3">Uncharacterized protein</fullName>
    </submittedName>
</protein>
<comment type="caution">
    <text evidence="3">The sequence shown here is derived from an EMBL/GenBank/DDBJ whole genome shotgun (WGS) entry which is preliminary data.</text>
</comment>
<name>A0A4R8QMC8_9PEZI</name>
<evidence type="ECO:0000313" key="3">
    <source>
        <dbReference type="EMBL" id="TDZ36765.1"/>
    </source>
</evidence>
<feature type="region of interest" description="Disordered" evidence="2">
    <location>
        <begin position="275"/>
        <end position="298"/>
    </location>
</feature>
<dbReference type="EMBL" id="QAPG01000029">
    <property type="protein sequence ID" value="TDZ36765.1"/>
    <property type="molecule type" value="Genomic_DNA"/>
</dbReference>
<dbReference type="Proteomes" id="UP000295083">
    <property type="component" value="Unassembled WGS sequence"/>
</dbReference>
<reference evidence="3 4" key="1">
    <citation type="submission" date="2018-11" db="EMBL/GenBank/DDBJ databases">
        <title>Genome sequence and assembly of Colletotrichum spinosum.</title>
        <authorList>
            <person name="Gan P."/>
            <person name="Shirasu K."/>
        </authorList>
    </citation>
    <scope>NUCLEOTIDE SEQUENCE [LARGE SCALE GENOMIC DNA]</scope>
    <source>
        <strain evidence="3 4">CBS 515.97</strain>
    </source>
</reference>
<organism evidence="3 4">
    <name type="scientific">Colletotrichum spinosum</name>
    <dbReference type="NCBI Taxonomy" id="1347390"/>
    <lineage>
        <taxon>Eukaryota</taxon>
        <taxon>Fungi</taxon>
        <taxon>Dikarya</taxon>
        <taxon>Ascomycota</taxon>
        <taxon>Pezizomycotina</taxon>
        <taxon>Sordariomycetes</taxon>
        <taxon>Hypocreomycetidae</taxon>
        <taxon>Glomerellales</taxon>
        <taxon>Glomerellaceae</taxon>
        <taxon>Colletotrichum</taxon>
        <taxon>Colletotrichum orbiculare species complex</taxon>
    </lineage>
</organism>
<feature type="coiled-coil region" evidence="1">
    <location>
        <begin position="155"/>
        <end position="182"/>
    </location>
</feature>
<evidence type="ECO:0000256" key="2">
    <source>
        <dbReference type="SAM" id="MobiDB-lite"/>
    </source>
</evidence>
<feature type="coiled-coil region" evidence="1">
    <location>
        <begin position="303"/>
        <end position="457"/>
    </location>
</feature>
<accession>A0A4R8QMC8</accession>
<proteinExistence type="predicted"/>
<keyword evidence="4" id="KW-1185">Reference proteome</keyword>
<gene>
    <name evidence="3" type="ORF">C8035_v008783</name>
</gene>
<evidence type="ECO:0000313" key="4">
    <source>
        <dbReference type="Proteomes" id="UP000295083"/>
    </source>
</evidence>
<feature type="coiled-coil region" evidence="1">
    <location>
        <begin position="546"/>
        <end position="608"/>
    </location>
</feature>
<evidence type="ECO:0000256" key="1">
    <source>
        <dbReference type="SAM" id="Coils"/>
    </source>
</evidence>
<sequence>MVIHVSPDCWTRWEAVIQHIAAEFGFPASTLDELNGCLRMYTGGGSTFRFNRERYKFVLDVLRRGYDIIDIVALTVTAKSIEDERHNGAVITRACRIHHNNDDDEYVGAPELKWYVVTSGGGSFAHCCDKETFGADRVLPSPRLSWETSRLKIIQKAYEQEVIQLRTNAAKLRENADALSDTISPLRRKIEKQARTLTGRNGIIHEQLLQIDKKTSAIKNRDLLIRNLRRKLDSKQEERDLAKWGFQMTISELEEQALNREEVVKRQKEELASLLTSDGENEKIASGSDSEGSRESENLRMRVTALEKENDVKTAIIKNLRTELDTMHQQNSTMKEARIAADSSAQLQEKKIAKLLLKIERRERKLTERDEQLQDLTKNIDSVTARANEAEELQQKIEQMKIEENCRESQNMTQINKQLRKDNQDLNLRLQDFVSRLKETEGRALRSNLKISQLESELEYKNNYSRRVGTELKQCKQEAETKQKEHVDELGRLGENLKQKEGIIAFFRGQESSSIPGIGRGQHLASEPTNWSFPGPSKAEDCLIAFEQAQERTSDLESKLKAMEQAMRDKTDEISALNTQSSNNTVAMLELEQQIADKEEYTAGLEKKLEEMKSTMESAFGAVSAHRERKRRRIEGLDVGLSSGDHSVFHG</sequence>
<dbReference type="AlphaFoldDB" id="A0A4R8QMC8"/>
<feature type="coiled-coil region" evidence="1">
    <location>
        <begin position="218"/>
        <end position="270"/>
    </location>
</feature>